<keyword evidence="1" id="KW-0812">Transmembrane</keyword>
<evidence type="ECO:0000256" key="1">
    <source>
        <dbReference type="SAM" id="Phobius"/>
    </source>
</evidence>
<reference evidence="2 3" key="1">
    <citation type="submission" date="2020-07" db="EMBL/GenBank/DDBJ databases">
        <title>A new beta-1,3-glucan-decomposing anaerobic bacterium isolated from anoxic soil subjected to biological soil disinfestation.</title>
        <authorList>
            <person name="Ueki A."/>
            <person name="Tonouchi A."/>
        </authorList>
    </citation>
    <scope>NUCLEOTIDE SEQUENCE [LARGE SCALE GENOMIC DNA]</scope>
    <source>
        <strain evidence="2 3">TW1</strain>
    </source>
</reference>
<dbReference type="AlphaFoldDB" id="A0A6V8SKI6"/>
<organism evidence="2 3">
    <name type="scientific">Clostridium fungisolvens</name>
    <dbReference type="NCBI Taxonomy" id="1604897"/>
    <lineage>
        <taxon>Bacteria</taxon>
        <taxon>Bacillati</taxon>
        <taxon>Bacillota</taxon>
        <taxon>Clostridia</taxon>
        <taxon>Eubacteriales</taxon>
        <taxon>Clostridiaceae</taxon>
        <taxon>Clostridium</taxon>
    </lineage>
</organism>
<gene>
    <name evidence="2" type="ORF">bsdtw1_03915</name>
</gene>
<keyword evidence="1" id="KW-1133">Transmembrane helix</keyword>
<feature type="transmembrane region" description="Helical" evidence="1">
    <location>
        <begin position="329"/>
        <end position="349"/>
    </location>
</feature>
<dbReference type="EMBL" id="BLZR01000001">
    <property type="protein sequence ID" value="GFP77744.1"/>
    <property type="molecule type" value="Genomic_DNA"/>
</dbReference>
<feature type="transmembrane region" description="Helical" evidence="1">
    <location>
        <begin position="202"/>
        <end position="221"/>
    </location>
</feature>
<feature type="transmembrane region" description="Helical" evidence="1">
    <location>
        <begin position="228"/>
        <end position="249"/>
    </location>
</feature>
<dbReference type="RefSeq" id="WP_183279105.1">
    <property type="nucleotide sequence ID" value="NZ_BLZR01000001.1"/>
</dbReference>
<feature type="transmembrane region" description="Helical" evidence="1">
    <location>
        <begin position="164"/>
        <end position="182"/>
    </location>
</feature>
<protein>
    <recommendedName>
        <fullName evidence="4">Peptide zinc metalloprotease protein</fullName>
    </recommendedName>
</protein>
<feature type="transmembrane region" description="Helical" evidence="1">
    <location>
        <begin position="255"/>
        <end position="275"/>
    </location>
</feature>
<keyword evidence="3" id="KW-1185">Reference proteome</keyword>
<proteinExistence type="predicted"/>
<evidence type="ECO:0008006" key="4">
    <source>
        <dbReference type="Google" id="ProtNLM"/>
    </source>
</evidence>
<feature type="transmembrane region" description="Helical" evidence="1">
    <location>
        <begin position="132"/>
        <end position="152"/>
    </location>
</feature>
<name>A0A6V8SKI6_9CLOT</name>
<keyword evidence="1" id="KW-0472">Membrane</keyword>
<evidence type="ECO:0000313" key="3">
    <source>
        <dbReference type="Proteomes" id="UP000580568"/>
    </source>
</evidence>
<feature type="transmembrane region" description="Helical" evidence="1">
    <location>
        <begin position="391"/>
        <end position="412"/>
    </location>
</feature>
<dbReference type="Proteomes" id="UP000580568">
    <property type="component" value="Unassembled WGS sequence"/>
</dbReference>
<comment type="caution">
    <text evidence="2">The sequence shown here is derived from an EMBL/GenBank/DDBJ whole genome shotgun (WGS) entry which is preliminary data.</text>
</comment>
<evidence type="ECO:0000313" key="2">
    <source>
        <dbReference type="EMBL" id="GFP77744.1"/>
    </source>
</evidence>
<accession>A0A6V8SKI6</accession>
<sequence length="434" mass="50183">MEILVPVKNPKMSVELFDSSSEKQKYLIRLGKKQWVVSYIIYEILNNIDGKKNITEITESVNSKASIMIKQEDITTIIEKTLIPNKLINSDDDSHSEEELKKDKSLWFRVNILKSHIVQKFSFLCFFYTKKVALILGPLAIISQLYILAVSMSSSGINNIFSTGTKGIICMFVISTVVTLFHELGHASASMYYNVKPGDIGIGIYYMIPVYYSDVSSIWALNRKQRVVVDIGGMYFQAIMIAVLLLISLATKNNYIYTAVCILCINNFYNINPFIKLDGYWIFSDFIGVPNLHDIMKAYFNKKVLRRNDIRIDRLLDGFINSMRKKEKLLFYIYIGFSMCFVVFVAYFTTNLLFSCVVKAKEFYSMVLINMNLGLKSTVYEVIRWLYNNTMYAISVLFFIKMTYSFISRVIVSLKNMILKRWGAKNEKNNKYVQ</sequence>